<dbReference type="Proteomes" id="UP000588586">
    <property type="component" value="Unassembled WGS sequence"/>
</dbReference>
<dbReference type="Pfam" id="PF19827">
    <property type="entry name" value="DUF6308"/>
    <property type="match status" value="1"/>
</dbReference>
<dbReference type="AlphaFoldDB" id="A0A849HDL7"/>
<evidence type="ECO:0000313" key="1">
    <source>
        <dbReference type="EMBL" id="NNM45392.1"/>
    </source>
</evidence>
<reference evidence="1 2" key="1">
    <citation type="submission" date="2020-04" db="EMBL/GenBank/DDBJ databases">
        <title>Knoellia sp. isolate from air conditioner.</title>
        <authorList>
            <person name="Chea S."/>
            <person name="Kim D.-U."/>
        </authorList>
    </citation>
    <scope>NUCLEOTIDE SEQUENCE [LARGE SCALE GENOMIC DNA]</scope>
    <source>
        <strain evidence="1 2">DB2414S</strain>
    </source>
</reference>
<gene>
    <name evidence="1" type="ORF">HJG52_05150</name>
</gene>
<keyword evidence="2" id="KW-1185">Reference proteome</keyword>
<accession>A0A849HDL7</accession>
<comment type="caution">
    <text evidence="1">The sequence shown here is derived from an EMBL/GenBank/DDBJ whole genome shotgun (WGS) entry which is preliminary data.</text>
</comment>
<name>A0A849HDL7_9MICO</name>
<sequence length="204" mass="22435">MPWTLPPRLATQDDTGAVTALRQYFGLTGQEPFTGASFERLGGGGDRPEVRDQLTPEDLVAVTMLSVDVDPRAALAILGPLRGDISALLGKLPTGLDLVDVEGSSITPEWPAWKLWSRLHDLPNVGFVTASKLLARKRPRLIPVYDTVVRERVGRPDDFWMSLHGALQENDHALHRRLLSIRDEAGVGADISALRVFDIVAWMP</sequence>
<dbReference type="RefSeq" id="WP_171242422.1">
    <property type="nucleotide sequence ID" value="NZ_JABEPQ010000001.1"/>
</dbReference>
<dbReference type="InterPro" id="IPR046275">
    <property type="entry name" value="DUF6308"/>
</dbReference>
<organism evidence="1 2">
    <name type="scientific">Knoellia koreensis</name>
    <dbReference type="NCBI Taxonomy" id="2730921"/>
    <lineage>
        <taxon>Bacteria</taxon>
        <taxon>Bacillati</taxon>
        <taxon>Actinomycetota</taxon>
        <taxon>Actinomycetes</taxon>
        <taxon>Micrococcales</taxon>
        <taxon>Intrasporangiaceae</taxon>
        <taxon>Knoellia</taxon>
    </lineage>
</organism>
<protein>
    <submittedName>
        <fullName evidence="1">Uncharacterized protein</fullName>
    </submittedName>
</protein>
<evidence type="ECO:0000313" key="2">
    <source>
        <dbReference type="Proteomes" id="UP000588586"/>
    </source>
</evidence>
<proteinExistence type="predicted"/>
<dbReference type="EMBL" id="JABEPQ010000001">
    <property type="protein sequence ID" value="NNM45392.1"/>
    <property type="molecule type" value="Genomic_DNA"/>
</dbReference>